<dbReference type="EMBL" id="JACLAW010000009">
    <property type="protein sequence ID" value="MBC2666338.1"/>
    <property type="molecule type" value="Genomic_DNA"/>
</dbReference>
<organism evidence="1 2">
    <name type="scientific">Novosphingobium flavum</name>
    <dbReference type="NCBI Taxonomy" id="1778672"/>
    <lineage>
        <taxon>Bacteria</taxon>
        <taxon>Pseudomonadati</taxon>
        <taxon>Pseudomonadota</taxon>
        <taxon>Alphaproteobacteria</taxon>
        <taxon>Sphingomonadales</taxon>
        <taxon>Sphingomonadaceae</taxon>
        <taxon>Novosphingobium</taxon>
    </lineage>
</organism>
<dbReference type="SUPFAM" id="SSF53474">
    <property type="entry name" value="alpha/beta-Hydrolases"/>
    <property type="match status" value="1"/>
</dbReference>
<reference evidence="1 2" key="1">
    <citation type="submission" date="2020-08" db="EMBL/GenBank/DDBJ databases">
        <title>The genome sequence of type strain Novosphingobium flavum NBRC 111647.</title>
        <authorList>
            <person name="Liu Y."/>
        </authorList>
    </citation>
    <scope>NUCLEOTIDE SEQUENCE [LARGE SCALE GENOMIC DNA]</scope>
    <source>
        <strain evidence="1 2">NBRC 111647</strain>
    </source>
</reference>
<evidence type="ECO:0000313" key="2">
    <source>
        <dbReference type="Proteomes" id="UP000566813"/>
    </source>
</evidence>
<gene>
    <name evidence="1" type="ORF">H7F51_12485</name>
</gene>
<dbReference type="RefSeq" id="WP_185664642.1">
    <property type="nucleotide sequence ID" value="NZ_JACLAW010000009.1"/>
</dbReference>
<name>A0A7X1FSW1_9SPHN</name>
<dbReference type="Proteomes" id="UP000566813">
    <property type="component" value="Unassembled WGS sequence"/>
</dbReference>
<keyword evidence="2" id="KW-1185">Reference proteome</keyword>
<dbReference type="AlphaFoldDB" id="A0A7X1FSW1"/>
<dbReference type="Gene3D" id="3.40.50.1820">
    <property type="entry name" value="alpha/beta hydrolase"/>
    <property type="match status" value="1"/>
</dbReference>
<sequence length="221" mass="23712">MISSWPCPIPDGMAEEAAIVFDRGRALRMLVVPALFDEANRLRRQTMELMRRLDRLGIDCFLPDLPGTGESLRPGESISLDDWRAAMASAAEHFRANHALALRGGALVRPNLPGPDHAPVKGATILRQLLRMRVLSAREAGRTERADDLLVRALTEGIELAGYRLGPAMVAQLEAAMPDEGRPVISQGDIGGGALWLRAEAGEDPVQADGLAQRVAAGIGA</sequence>
<evidence type="ECO:0000313" key="1">
    <source>
        <dbReference type="EMBL" id="MBC2666338.1"/>
    </source>
</evidence>
<dbReference type="InterPro" id="IPR029058">
    <property type="entry name" value="AB_hydrolase_fold"/>
</dbReference>
<proteinExistence type="predicted"/>
<protein>
    <submittedName>
        <fullName evidence="1">Uncharacterized protein</fullName>
    </submittedName>
</protein>
<accession>A0A7X1FSW1</accession>
<comment type="caution">
    <text evidence="1">The sequence shown here is derived from an EMBL/GenBank/DDBJ whole genome shotgun (WGS) entry which is preliminary data.</text>
</comment>